<accession>A0A1M7LEE1</accession>
<feature type="transmembrane region" description="Helical" evidence="1">
    <location>
        <begin position="14"/>
        <end position="36"/>
    </location>
</feature>
<protein>
    <recommendedName>
        <fullName evidence="4">FMN-binding domain-containing protein</fullName>
    </recommendedName>
</protein>
<organism evidence="2 3">
    <name type="scientific">Anaerosporobacter mobilis DSM 15930</name>
    <dbReference type="NCBI Taxonomy" id="1120996"/>
    <lineage>
        <taxon>Bacteria</taxon>
        <taxon>Bacillati</taxon>
        <taxon>Bacillota</taxon>
        <taxon>Clostridia</taxon>
        <taxon>Lachnospirales</taxon>
        <taxon>Lachnospiraceae</taxon>
        <taxon>Anaerosporobacter</taxon>
    </lineage>
</organism>
<evidence type="ECO:0000313" key="3">
    <source>
        <dbReference type="Proteomes" id="UP000184038"/>
    </source>
</evidence>
<dbReference type="STRING" id="1120996.SAMN02746066_03213"/>
<evidence type="ECO:0008006" key="4">
    <source>
        <dbReference type="Google" id="ProtNLM"/>
    </source>
</evidence>
<proteinExistence type="predicted"/>
<dbReference type="OrthoDB" id="9790495at2"/>
<evidence type="ECO:0000313" key="2">
    <source>
        <dbReference type="EMBL" id="SHM76398.1"/>
    </source>
</evidence>
<name>A0A1M7LEE1_9FIRM</name>
<keyword evidence="3" id="KW-1185">Reference proteome</keyword>
<dbReference type="Proteomes" id="UP000184038">
    <property type="component" value="Unassembled WGS sequence"/>
</dbReference>
<dbReference type="RefSeq" id="WP_073289416.1">
    <property type="nucleotide sequence ID" value="NZ_FRCP01000016.1"/>
</dbReference>
<keyword evidence="1" id="KW-1133">Transmembrane helix</keyword>
<keyword evidence="1" id="KW-0472">Membrane</keyword>
<reference evidence="2 3" key="1">
    <citation type="submission" date="2016-11" db="EMBL/GenBank/DDBJ databases">
        <authorList>
            <person name="Jaros S."/>
            <person name="Januszkiewicz K."/>
            <person name="Wedrychowicz H."/>
        </authorList>
    </citation>
    <scope>NUCLEOTIDE SEQUENCE [LARGE SCALE GENOMIC DNA]</scope>
    <source>
        <strain evidence="2 3">DSM 15930</strain>
    </source>
</reference>
<keyword evidence="1" id="KW-0812">Transmembrane</keyword>
<dbReference type="EMBL" id="FRCP01000016">
    <property type="protein sequence ID" value="SHM76398.1"/>
    <property type="molecule type" value="Genomic_DNA"/>
</dbReference>
<evidence type="ECO:0000256" key="1">
    <source>
        <dbReference type="SAM" id="Phobius"/>
    </source>
</evidence>
<gene>
    <name evidence="2" type="ORF">SAMN02746066_03213</name>
</gene>
<dbReference type="AlphaFoldDB" id="A0A1M7LEE1"/>
<sequence>MSKTKIVIIQLKEIIYTAIFAGLGILLILLLIFMFLPDKKKDPDVQESAKYTAGVWTSELTIGETSLNIEVVVDESHINSVSITNLNETVTTMYPLLKPSLDDIESQLCSTGDIDSVKLSENSKYTQTLLLDAVKATLEKAEKK</sequence>